<protein>
    <recommendedName>
        <fullName evidence="3">Flp/Fap pilin component</fullName>
    </recommendedName>
</protein>
<evidence type="ECO:0000256" key="1">
    <source>
        <dbReference type="SAM" id="Phobius"/>
    </source>
</evidence>
<proteinExistence type="predicted"/>
<sequence>MRKLVKKFVGDERGLETVEYAIIAGLIVVGTIGLIASIGVWVNSKFTALDTGLSANP</sequence>
<evidence type="ECO:0008006" key="3">
    <source>
        <dbReference type="Google" id="ProtNLM"/>
    </source>
</evidence>
<comment type="caution">
    <text evidence="2">The sequence shown here is derived from an EMBL/GenBank/DDBJ whole genome shotgun (WGS) entry which is preliminary data.</text>
</comment>
<organism evidence="2">
    <name type="scientific">marine sediment metagenome</name>
    <dbReference type="NCBI Taxonomy" id="412755"/>
    <lineage>
        <taxon>unclassified sequences</taxon>
        <taxon>metagenomes</taxon>
        <taxon>ecological metagenomes</taxon>
    </lineage>
</organism>
<keyword evidence="1" id="KW-1133">Transmembrane helix</keyword>
<gene>
    <name evidence="2" type="ORF">LCGC14_2499670</name>
</gene>
<dbReference type="EMBL" id="LAZR01039825">
    <property type="protein sequence ID" value="KKL16030.1"/>
    <property type="molecule type" value="Genomic_DNA"/>
</dbReference>
<dbReference type="AlphaFoldDB" id="A0A0F9B2Y7"/>
<feature type="transmembrane region" description="Helical" evidence="1">
    <location>
        <begin position="20"/>
        <end position="42"/>
    </location>
</feature>
<reference evidence="2" key="1">
    <citation type="journal article" date="2015" name="Nature">
        <title>Complex archaea that bridge the gap between prokaryotes and eukaryotes.</title>
        <authorList>
            <person name="Spang A."/>
            <person name="Saw J.H."/>
            <person name="Jorgensen S.L."/>
            <person name="Zaremba-Niedzwiedzka K."/>
            <person name="Martijn J."/>
            <person name="Lind A.E."/>
            <person name="van Eijk R."/>
            <person name="Schleper C."/>
            <person name="Guy L."/>
            <person name="Ettema T.J."/>
        </authorList>
    </citation>
    <scope>NUCLEOTIDE SEQUENCE</scope>
</reference>
<accession>A0A0F9B2Y7</accession>
<keyword evidence="1" id="KW-0472">Membrane</keyword>
<evidence type="ECO:0000313" key="2">
    <source>
        <dbReference type="EMBL" id="KKL16030.1"/>
    </source>
</evidence>
<name>A0A0F9B2Y7_9ZZZZ</name>
<keyword evidence="1" id="KW-0812">Transmembrane</keyword>